<evidence type="ECO:0000259" key="5">
    <source>
        <dbReference type="Pfam" id="PF04542"/>
    </source>
</evidence>
<dbReference type="CDD" id="cd06171">
    <property type="entry name" value="Sigma70_r4"/>
    <property type="match status" value="1"/>
</dbReference>
<evidence type="ECO:0000313" key="7">
    <source>
        <dbReference type="EMBL" id="OLU46559.1"/>
    </source>
</evidence>
<dbReference type="InterPro" id="IPR014284">
    <property type="entry name" value="RNA_pol_sigma-70_dom"/>
</dbReference>
<evidence type="ECO:0000256" key="4">
    <source>
        <dbReference type="ARBA" id="ARBA00023163"/>
    </source>
</evidence>
<evidence type="ECO:0000256" key="1">
    <source>
        <dbReference type="ARBA" id="ARBA00010641"/>
    </source>
</evidence>
<dbReference type="Gene3D" id="1.10.10.10">
    <property type="entry name" value="Winged helix-like DNA-binding domain superfamily/Winged helix DNA-binding domain"/>
    <property type="match status" value="1"/>
</dbReference>
<dbReference type="GO" id="GO:0003677">
    <property type="term" value="F:DNA binding"/>
    <property type="evidence" value="ECO:0007669"/>
    <property type="project" value="InterPro"/>
</dbReference>
<feature type="domain" description="RNA polymerase sigma factor 70 region 4 type 2" evidence="6">
    <location>
        <begin position="99"/>
        <end position="147"/>
    </location>
</feature>
<dbReference type="RefSeq" id="WP_076341358.1">
    <property type="nucleotide sequence ID" value="NZ_CAJTMI010000069.1"/>
</dbReference>
<keyword evidence="4" id="KW-0804">Transcription</keyword>
<evidence type="ECO:0000256" key="3">
    <source>
        <dbReference type="ARBA" id="ARBA00023082"/>
    </source>
</evidence>
<dbReference type="PANTHER" id="PTHR43133">
    <property type="entry name" value="RNA POLYMERASE ECF-TYPE SIGMA FACTO"/>
    <property type="match status" value="1"/>
</dbReference>
<dbReference type="Pfam" id="PF04542">
    <property type="entry name" value="Sigma70_r2"/>
    <property type="match status" value="1"/>
</dbReference>
<dbReference type="InterPro" id="IPR013324">
    <property type="entry name" value="RNA_pol_sigma_r3/r4-like"/>
</dbReference>
<accession>A0A1U7NMR4</accession>
<dbReference type="InterPro" id="IPR013249">
    <property type="entry name" value="RNA_pol_sigma70_r4_t2"/>
</dbReference>
<reference evidence="7 8" key="1">
    <citation type="submission" date="2016-11" db="EMBL/GenBank/DDBJ databases">
        <title>Description of two novel members of the family Erysipelotrichaceae: Ileibacterium lipovorans gen. nov., sp. nov. and Dubosiella newyorkensis, gen. nov., sp. nov.</title>
        <authorList>
            <person name="Cox L.M."/>
            <person name="Sohn J."/>
            <person name="Tyrrell K.L."/>
            <person name="Citron D.M."/>
            <person name="Lawson P.A."/>
            <person name="Patel N.B."/>
            <person name="Iizumi T."/>
            <person name="Perez-Perez G.I."/>
            <person name="Goldstein E.J."/>
            <person name="Blaser M.J."/>
        </authorList>
    </citation>
    <scope>NUCLEOTIDE SEQUENCE [LARGE SCALE GENOMIC DNA]</scope>
    <source>
        <strain evidence="7 8">NYU-BL-A4</strain>
    </source>
</reference>
<proteinExistence type="inferred from homology"/>
<dbReference type="EMBL" id="MPKA01000063">
    <property type="protein sequence ID" value="OLU46559.1"/>
    <property type="molecule type" value="Genomic_DNA"/>
</dbReference>
<protein>
    <recommendedName>
        <fullName evidence="9">RNA polymerase subunit sigma</fullName>
    </recommendedName>
</protein>
<dbReference type="NCBIfam" id="TIGR02937">
    <property type="entry name" value="sigma70-ECF"/>
    <property type="match status" value="1"/>
</dbReference>
<evidence type="ECO:0000256" key="2">
    <source>
        <dbReference type="ARBA" id="ARBA00023015"/>
    </source>
</evidence>
<sequence>MKLPAEYLIPQYQDRLYGAAFAVLQNGADAADAVQMTFIKYVDKDLEYKDEEHIRAWLFKTVINQAKDIRRSFFRSHKVSIEAAINLHFEQEEDQTLFETVCQLPEKDRTVLQLYYYEDYPIKEIARILGIRESNVKKRLSRARSKLKNVLQENWNDENE</sequence>
<dbReference type="InterPro" id="IPR036388">
    <property type="entry name" value="WH-like_DNA-bd_sf"/>
</dbReference>
<dbReference type="GeneID" id="78275486"/>
<evidence type="ECO:0000259" key="6">
    <source>
        <dbReference type="Pfam" id="PF08281"/>
    </source>
</evidence>
<dbReference type="InterPro" id="IPR039425">
    <property type="entry name" value="RNA_pol_sigma-70-like"/>
</dbReference>
<organism evidence="7 8">
    <name type="scientific">Dubosiella newyorkensis</name>
    <dbReference type="NCBI Taxonomy" id="1862672"/>
    <lineage>
        <taxon>Bacteria</taxon>
        <taxon>Bacillati</taxon>
        <taxon>Bacillota</taxon>
        <taxon>Erysipelotrichia</taxon>
        <taxon>Erysipelotrichales</taxon>
        <taxon>Erysipelotrichaceae</taxon>
        <taxon>Dubosiella</taxon>
    </lineage>
</organism>
<comment type="similarity">
    <text evidence="1">Belongs to the sigma-70 factor family. ECF subfamily.</text>
</comment>
<dbReference type="InterPro" id="IPR007627">
    <property type="entry name" value="RNA_pol_sigma70_r2"/>
</dbReference>
<name>A0A1U7NMR4_9FIRM</name>
<dbReference type="InterPro" id="IPR013325">
    <property type="entry name" value="RNA_pol_sigma_r2"/>
</dbReference>
<dbReference type="STRING" id="1862672.BO225_05950"/>
<dbReference type="OrthoDB" id="9795666at2"/>
<dbReference type="GO" id="GO:0016987">
    <property type="term" value="F:sigma factor activity"/>
    <property type="evidence" value="ECO:0007669"/>
    <property type="project" value="UniProtKB-KW"/>
</dbReference>
<dbReference type="AlphaFoldDB" id="A0A1U7NMR4"/>
<gene>
    <name evidence="7" type="ORF">BO225_05950</name>
</gene>
<dbReference type="Proteomes" id="UP000186705">
    <property type="component" value="Unassembled WGS sequence"/>
</dbReference>
<keyword evidence="3" id="KW-0731">Sigma factor</keyword>
<keyword evidence="2" id="KW-0805">Transcription regulation</keyword>
<evidence type="ECO:0008006" key="9">
    <source>
        <dbReference type="Google" id="ProtNLM"/>
    </source>
</evidence>
<evidence type="ECO:0000313" key="8">
    <source>
        <dbReference type="Proteomes" id="UP000186705"/>
    </source>
</evidence>
<dbReference type="SUPFAM" id="SSF88659">
    <property type="entry name" value="Sigma3 and sigma4 domains of RNA polymerase sigma factors"/>
    <property type="match status" value="1"/>
</dbReference>
<comment type="caution">
    <text evidence="7">The sequence shown here is derived from an EMBL/GenBank/DDBJ whole genome shotgun (WGS) entry which is preliminary data.</text>
</comment>
<dbReference type="GO" id="GO:0006352">
    <property type="term" value="P:DNA-templated transcription initiation"/>
    <property type="evidence" value="ECO:0007669"/>
    <property type="project" value="InterPro"/>
</dbReference>
<keyword evidence="8" id="KW-1185">Reference proteome</keyword>
<feature type="domain" description="RNA polymerase sigma-70 region 2" evidence="5">
    <location>
        <begin position="9"/>
        <end position="71"/>
    </location>
</feature>
<dbReference type="PANTHER" id="PTHR43133:SF51">
    <property type="entry name" value="RNA POLYMERASE SIGMA FACTOR"/>
    <property type="match status" value="1"/>
</dbReference>
<dbReference type="Gene3D" id="1.10.1740.10">
    <property type="match status" value="1"/>
</dbReference>
<dbReference type="Pfam" id="PF08281">
    <property type="entry name" value="Sigma70_r4_2"/>
    <property type="match status" value="1"/>
</dbReference>
<dbReference type="SUPFAM" id="SSF88946">
    <property type="entry name" value="Sigma2 domain of RNA polymerase sigma factors"/>
    <property type="match status" value="1"/>
</dbReference>